<dbReference type="AlphaFoldDB" id="A0A0C3QLN0"/>
<evidence type="ECO:0000259" key="1">
    <source>
        <dbReference type="PROSITE" id="PS50011"/>
    </source>
</evidence>
<accession>A0A0C3QLN0</accession>
<proteinExistence type="predicted"/>
<dbReference type="Pfam" id="PF07714">
    <property type="entry name" value="PK_Tyr_Ser-Thr"/>
    <property type="match status" value="1"/>
</dbReference>
<dbReference type="InterPro" id="IPR011009">
    <property type="entry name" value="Kinase-like_dom_sf"/>
</dbReference>
<reference evidence="2 3" key="1">
    <citation type="submission" date="2014-04" db="EMBL/GenBank/DDBJ databases">
        <authorList>
            <consortium name="DOE Joint Genome Institute"/>
            <person name="Kuo A."/>
            <person name="Girlanda M."/>
            <person name="Perotto S."/>
            <person name="Kohler A."/>
            <person name="Nagy L.G."/>
            <person name="Floudas D."/>
            <person name="Copeland A."/>
            <person name="Barry K.W."/>
            <person name="Cichocki N."/>
            <person name="Veneault-Fourrey C."/>
            <person name="LaButti K."/>
            <person name="Lindquist E.A."/>
            <person name="Lipzen A."/>
            <person name="Lundell T."/>
            <person name="Morin E."/>
            <person name="Murat C."/>
            <person name="Sun H."/>
            <person name="Tunlid A."/>
            <person name="Henrissat B."/>
            <person name="Grigoriev I.V."/>
            <person name="Hibbett D.S."/>
            <person name="Martin F."/>
            <person name="Nordberg H.P."/>
            <person name="Cantor M.N."/>
            <person name="Hua S.X."/>
        </authorList>
    </citation>
    <scope>NUCLEOTIDE SEQUENCE [LARGE SCALE GENOMIC DNA]</scope>
    <source>
        <strain evidence="2 3">MUT 4182</strain>
    </source>
</reference>
<organism evidence="2 3">
    <name type="scientific">Tulasnella calospora MUT 4182</name>
    <dbReference type="NCBI Taxonomy" id="1051891"/>
    <lineage>
        <taxon>Eukaryota</taxon>
        <taxon>Fungi</taxon>
        <taxon>Dikarya</taxon>
        <taxon>Basidiomycota</taxon>
        <taxon>Agaricomycotina</taxon>
        <taxon>Agaricomycetes</taxon>
        <taxon>Cantharellales</taxon>
        <taxon>Tulasnellaceae</taxon>
        <taxon>Tulasnella</taxon>
    </lineage>
</organism>
<dbReference type="EMBL" id="KN822993">
    <property type="protein sequence ID" value="KIO28541.1"/>
    <property type="molecule type" value="Genomic_DNA"/>
</dbReference>
<dbReference type="HOGENOM" id="CLU_622862_0_0_1"/>
<sequence length="440" mass="49875">MSRKKLIKVVAEFTTALNIVEEDFRHWAKYNRPMTSFNAKHIGRSIDHHRRRFLKVLGVVHEVNVKEDYVPDLNLDSLYNQGIVRAVETGLRHFQNLQKALNATPLLAPDANIFDDPTDPLGRQIVTLRLSPDFEIIPPTEMDAEVEESPHHPVPVFACGDFDIWKMVWANRCYVAAKTYQGQLPWGMKEIPIARLKRNADVWRSMKHPNILPLLGICTFVKDAGPRVYFISPWMKNGSVRLYLSSNPGADRVQLIHDVALGLQYLHGIGIVHRNLKASNVLVNLDGTAVISGFSGSKILGPDNKRSEYCSISGHAWRWAPPSGELYWGKEADIWSWSMTAIEILSGEWPFKNVGNWSLANSADVWLDGLRPSPEDYLPQHIASSGVWDLLNKCWKYKPEERINIDEVVADLEAERRANGWDPGAPSLSPRLDWDSPMSF</sequence>
<dbReference type="Proteomes" id="UP000054248">
    <property type="component" value="Unassembled WGS sequence"/>
</dbReference>
<reference evidence="3" key="2">
    <citation type="submission" date="2015-01" db="EMBL/GenBank/DDBJ databases">
        <title>Evolutionary Origins and Diversification of the Mycorrhizal Mutualists.</title>
        <authorList>
            <consortium name="DOE Joint Genome Institute"/>
            <consortium name="Mycorrhizal Genomics Consortium"/>
            <person name="Kohler A."/>
            <person name="Kuo A."/>
            <person name="Nagy L.G."/>
            <person name="Floudas D."/>
            <person name="Copeland A."/>
            <person name="Barry K.W."/>
            <person name="Cichocki N."/>
            <person name="Veneault-Fourrey C."/>
            <person name="LaButti K."/>
            <person name="Lindquist E.A."/>
            <person name="Lipzen A."/>
            <person name="Lundell T."/>
            <person name="Morin E."/>
            <person name="Murat C."/>
            <person name="Riley R."/>
            <person name="Ohm R."/>
            <person name="Sun H."/>
            <person name="Tunlid A."/>
            <person name="Henrissat B."/>
            <person name="Grigoriev I.V."/>
            <person name="Hibbett D.S."/>
            <person name="Martin F."/>
        </authorList>
    </citation>
    <scope>NUCLEOTIDE SEQUENCE [LARGE SCALE GENOMIC DNA]</scope>
    <source>
        <strain evidence="3">MUT 4182</strain>
    </source>
</reference>
<dbReference type="PANTHER" id="PTHR44329">
    <property type="entry name" value="SERINE/THREONINE-PROTEIN KINASE TNNI3K-RELATED"/>
    <property type="match status" value="1"/>
</dbReference>
<dbReference type="OrthoDB" id="26722at2759"/>
<dbReference type="InterPro" id="IPR001245">
    <property type="entry name" value="Ser-Thr/Tyr_kinase_cat_dom"/>
</dbReference>
<gene>
    <name evidence="2" type="ORF">M407DRAFT_22281</name>
</gene>
<dbReference type="STRING" id="1051891.A0A0C3QLN0"/>
<feature type="domain" description="Protein kinase" evidence="1">
    <location>
        <begin position="151"/>
        <end position="428"/>
    </location>
</feature>
<keyword evidence="3" id="KW-1185">Reference proteome</keyword>
<evidence type="ECO:0000313" key="2">
    <source>
        <dbReference type="EMBL" id="KIO28541.1"/>
    </source>
</evidence>
<dbReference type="GO" id="GO:0004674">
    <property type="term" value="F:protein serine/threonine kinase activity"/>
    <property type="evidence" value="ECO:0007669"/>
    <property type="project" value="TreeGrafter"/>
</dbReference>
<protein>
    <recommendedName>
        <fullName evidence="1">Protein kinase domain-containing protein</fullName>
    </recommendedName>
</protein>
<dbReference type="SUPFAM" id="SSF56112">
    <property type="entry name" value="Protein kinase-like (PK-like)"/>
    <property type="match status" value="1"/>
</dbReference>
<dbReference type="InterPro" id="IPR051681">
    <property type="entry name" value="Ser/Thr_Kinases-Pseudokinases"/>
</dbReference>
<name>A0A0C3QLN0_9AGAM</name>
<dbReference type="InterPro" id="IPR000719">
    <property type="entry name" value="Prot_kinase_dom"/>
</dbReference>
<dbReference type="Gene3D" id="1.10.510.10">
    <property type="entry name" value="Transferase(Phosphotransferase) domain 1"/>
    <property type="match status" value="1"/>
</dbReference>
<dbReference type="GO" id="GO:0005524">
    <property type="term" value="F:ATP binding"/>
    <property type="evidence" value="ECO:0007669"/>
    <property type="project" value="InterPro"/>
</dbReference>
<dbReference type="PROSITE" id="PS50011">
    <property type="entry name" value="PROTEIN_KINASE_DOM"/>
    <property type="match status" value="1"/>
</dbReference>
<evidence type="ECO:0000313" key="3">
    <source>
        <dbReference type="Proteomes" id="UP000054248"/>
    </source>
</evidence>